<dbReference type="AlphaFoldDB" id="A0A356LCQ7"/>
<dbReference type="PIRSF" id="PIRSF017082">
    <property type="entry name" value="YflP"/>
    <property type="match status" value="1"/>
</dbReference>
<dbReference type="Pfam" id="PF03401">
    <property type="entry name" value="TctC"/>
    <property type="match status" value="1"/>
</dbReference>
<sequence length="320" mass="33804">MKIYAFGLAVGLSHAAMSCAQAQYPEKPVSIIVPFPAGQTGDLIARTVGEKLSKALGQAFIVENKGGAGGTIGTGYAARAKQDGYTLLLTSTGPFSIAPHLYKSLSYDPLKDLQPIAEIATSPQVLAVNPDNGINSLKDLVAKAKQEDLNFASAGTGSTQHLTMEYFLSTAGAKMTHVPFKGSSEAQPQVISGLISGLSDTLPAILPQINAGRLKALAVVNSERSAFLPDTPSTDQAGFPGLNTVAFFALMAPKGTPPDIIELLNAQVNKTLKDPATLEQFKKLALTPAKEQTAAQFTTYLEDEAQKWKKISDTAKVEKK</sequence>
<evidence type="ECO:0000256" key="1">
    <source>
        <dbReference type="ARBA" id="ARBA00006987"/>
    </source>
</evidence>
<name>A0A356LCQ7_9BURK</name>
<reference evidence="3 4" key="1">
    <citation type="journal article" date="2018" name="Nat. Biotechnol.">
        <title>A standardized bacterial taxonomy based on genome phylogeny substantially revises the tree of life.</title>
        <authorList>
            <person name="Parks D.H."/>
            <person name="Chuvochina M."/>
            <person name="Waite D.W."/>
            <person name="Rinke C."/>
            <person name="Skarshewski A."/>
            <person name="Chaumeil P.A."/>
            <person name="Hugenholtz P."/>
        </authorList>
    </citation>
    <scope>NUCLEOTIDE SEQUENCE [LARGE SCALE GENOMIC DNA]</scope>
    <source>
        <strain evidence="3">UBA10707</strain>
    </source>
</reference>
<dbReference type="InterPro" id="IPR042100">
    <property type="entry name" value="Bug_dom1"/>
</dbReference>
<feature type="signal peptide" evidence="2">
    <location>
        <begin position="1"/>
        <end position="22"/>
    </location>
</feature>
<dbReference type="CDD" id="cd13578">
    <property type="entry name" value="PBP2_Bug27"/>
    <property type="match status" value="1"/>
</dbReference>
<evidence type="ECO:0000313" key="3">
    <source>
        <dbReference type="EMBL" id="HBP28732.1"/>
    </source>
</evidence>
<accession>A0A356LCQ7</accession>
<dbReference type="PANTHER" id="PTHR42928:SF5">
    <property type="entry name" value="BLR1237 PROTEIN"/>
    <property type="match status" value="1"/>
</dbReference>
<feature type="chain" id="PRO_5016866063" evidence="2">
    <location>
        <begin position="23"/>
        <end position="320"/>
    </location>
</feature>
<organism evidence="3 4">
    <name type="scientific">Advenella kashmirensis</name>
    <dbReference type="NCBI Taxonomy" id="310575"/>
    <lineage>
        <taxon>Bacteria</taxon>
        <taxon>Pseudomonadati</taxon>
        <taxon>Pseudomonadota</taxon>
        <taxon>Betaproteobacteria</taxon>
        <taxon>Burkholderiales</taxon>
        <taxon>Alcaligenaceae</taxon>
    </lineage>
</organism>
<dbReference type="Proteomes" id="UP000264036">
    <property type="component" value="Unassembled WGS sequence"/>
</dbReference>
<comment type="caution">
    <text evidence="3">The sequence shown here is derived from an EMBL/GenBank/DDBJ whole genome shotgun (WGS) entry which is preliminary data.</text>
</comment>
<dbReference type="SUPFAM" id="SSF53850">
    <property type="entry name" value="Periplasmic binding protein-like II"/>
    <property type="match status" value="1"/>
</dbReference>
<gene>
    <name evidence="3" type="ORF">DD666_04885</name>
</gene>
<dbReference type="PROSITE" id="PS51257">
    <property type="entry name" value="PROKAR_LIPOPROTEIN"/>
    <property type="match status" value="1"/>
</dbReference>
<evidence type="ECO:0000313" key="4">
    <source>
        <dbReference type="Proteomes" id="UP000264036"/>
    </source>
</evidence>
<comment type="similarity">
    <text evidence="1">Belongs to the UPF0065 (bug) family.</text>
</comment>
<evidence type="ECO:0000256" key="2">
    <source>
        <dbReference type="SAM" id="SignalP"/>
    </source>
</evidence>
<keyword evidence="2" id="KW-0732">Signal</keyword>
<dbReference type="EMBL" id="DOEK01000008">
    <property type="protein sequence ID" value="HBP28732.1"/>
    <property type="molecule type" value="Genomic_DNA"/>
</dbReference>
<dbReference type="Gene3D" id="3.40.190.150">
    <property type="entry name" value="Bordetella uptake gene, domain 1"/>
    <property type="match status" value="1"/>
</dbReference>
<protein>
    <submittedName>
        <fullName evidence="3">Tripartite tricarboxylate transporter substrate binding protein</fullName>
    </submittedName>
</protein>
<dbReference type="Gene3D" id="3.40.190.10">
    <property type="entry name" value="Periplasmic binding protein-like II"/>
    <property type="match status" value="1"/>
</dbReference>
<proteinExistence type="inferred from homology"/>
<dbReference type="InterPro" id="IPR005064">
    <property type="entry name" value="BUG"/>
</dbReference>
<dbReference type="PANTHER" id="PTHR42928">
    <property type="entry name" value="TRICARBOXYLATE-BINDING PROTEIN"/>
    <property type="match status" value="1"/>
</dbReference>